<protein>
    <submittedName>
        <fullName evidence="1">Uncharacterized protein</fullName>
    </submittedName>
</protein>
<organism evidence="1 2">
    <name type="scientific">Mobiluncus mulieris ATCC 35239</name>
    <dbReference type="NCBI Taxonomy" id="871571"/>
    <lineage>
        <taxon>Bacteria</taxon>
        <taxon>Bacillati</taxon>
        <taxon>Actinomycetota</taxon>
        <taxon>Actinomycetes</taxon>
        <taxon>Actinomycetales</taxon>
        <taxon>Actinomycetaceae</taxon>
        <taxon>Mobiluncus</taxon>
    </lineage>
</organism>
<dbReference type="EMBL" id="AEET01000012">
    <property type="protein sequence ID" value="EFM46964.1"/>
    <property type="molecule type" value="Genomic_DNA"/>
</dbReference>
<dbReference type="STRING" id="871571.HMPREF0580_0456"/>
<dbReference type="AlphaFoldDB" id="E0QNJ2"/>
<reference evidence="1" key="1">
    <citation type="submission" date="2010-08" db="EMBL/GenBank/DDBJ databases">
        <authorList>
            <person name="Muzny D."/>
            <person name="Qin X."/>
            <person name="Deng J."/>
            <person name="Jiang H."/>
            <person name="Liu Y."/>
            <person name="Qu J."/>
            <person name="Song X.-Z."/>
            <person name="Zhang L."/>
            <person name="Thornton R."/>
            <person name="Coyle M."/>
            <person name="Francisco L."/>
            <person name="Jackson L."/>
            <person name="Javaid M."/>
            <person name="Korchina V."/>
            <person name="Kovar C."/>
            <person name="Mata R."/>
            <person name="Mathew T."/>
            <person name="Ngo R."/>
            <person name="Nguyen L."/>
            <person name="Nguyen N."/>
            <person name="Okwuonu G."/>
            <person name="Ongeri F."/>
            <person name="Pham C."/>
            <person name="Simmons D."/>
            <person name="Wilczek-Boney K."/>
            <person name="Hale W."/>
            <person name="Jakkamsetti A."/>
            <person name="Pham P."/>
            <person name="Ruth R."/>
            <person name="San Lucas F."/>
            <person name="Warren J."/>
            <person name="Zhang J."/>
            <person name="Zhao Z."/>
            <person name="Zhou C."/>
            <person name="Zhu D."/>
            <person name="Lee S."/>
            <person name="Bess C."/>
            <person name="Blankenburg K."/>
            <person name="Forbes L."/>
            <person name="Fu Q."/>
            <person name="Gubbala S."/>
            <person name="Hirani K."/>
            <person name="Jayaseelan J.C."/>
            <person name="Lara F."/>
            <person name="Munidasa M."/>
            <person name="Palculict T."/>
            <person name="Patil S."/>
            <person name="Pu L.-L."/>
            <person name="Saada N."/>
            <person name="Tang L."/>
            <person name="Weissenberger G."/>
            <person name="Zhu Y."/>
            <person name="Hemphill L."/>
            <person name="Shang Y."/>
            <person name="Youmans B."/>
            <person name="Ayvaz T."/>
            <person name="Ross M."/>
            <person name="Santibanez J."/>
            <person name="Aqrawi P."/>
            <person name="Gross S."/>
            <person name="Joshi V."/>
            <person name="Fowler G."/>
            <person name="Nazareth L."/>
            <person name="Reid J."/>
            <person name="Worley K."/>
            <person name="Petrosino J."/>
            <person name="Highlander S."/>
            <person name="Gibbs R."/>
        </authorList>
    </citation>
    <scope>NUCLEOTIDE SEQUENCE [LARGE SCALE GENOMIC DNA]</scope>
    <source>
        <strain evidence="1">ATCC 35239</strain>
    </source>
</reference>
<proteinExistence type="predicted"/>
<keyword evidence="2" id="KW-1185">Reference proteome</keyword>
<evidence type="ECO:0000313" key="2">
    <source>
        <dbReference type="Proteomes" id="UP000003045"/>
    </source>
</evidence>
<name>E0QNJ2_9ACTO</name>
<evidence type="ECO:0000313" key="1">
    <source>
        <dbReference type="EMBL" id="EFM46964.1"/>
    </source>
</evidence>
<comment type="caution">
    <text evidence="1">The sequence shown here is derived from an EMBL/GenBank/DDBJ whole genome shotgun (WGS) entry which is preliminary data.</text>
</comment>
<accession>E0QNJ2</accession>
<gene>
    <name evidence="1" type="ORF">HMPREF0580_0456</name>
</gene>
<sequence length="45" mass="5132">MLCKCYVRWEVPLTDFPWMKGRQAKLPVAAAMLLARRLNSAALLV</sequence>
<dbReference type="HOGENOM" id="CLU_3272889_0_0_11"/>
<dbReference type="Proteomes" id="UP000003045">
    <property type="component" value="Unassembled WGS sequence"/>
</dbReference>